<dbReference type="EC" id="2.3.1.-" evidence="6"/>
<dbReference type="GO" id="GO:0016407">
    <property type="term" value="F:acetyltransferase activity"/>
    <property type="evidence" value="ECO:0007669"/>
    <property type="project" value="TreeGrafter"/>
</dbReference>
<dbReference type="InterPro" id="IPR050743">
    <property type="entry name" value="2-oxoacid_DH_E2_comp"/>
</dbReference>
<feature type="region of interest" description="Disordered" evidence="7">
    <location>
        <begin position="116"/>
        <end position="207"/>
    </location>
</feature>
<dbReference type="Gene3D" id="3.30.559.10">
    <property type="entry name" value="Chloramphenicol acetyltransferase-like domain"/>
    <property type="match status" value="1"/>
</dbReference>
<dbReference type="Gene3D" id="2.40.50.100">
    <property type="match status" value="1"/>
</dbReference>
<sequence length="561" mass="57624">MSETFRLPDVGEGLDEAEIVRWLVAPGDTVAVNQTVVEIETAKSVVELPSPFAGTVETLHAAEGEIVQLGGPLLTVAADAAAAAAAAAAADAAAAAAAAAAADAADAADAAGDWRADAPRSGGVTDAATVPSPDARAAADDADERPVANLVGYGASPAPRSRRAHRRHGHSASQHTQTDARTASARGTGRPTRAHDDRRPPAIARPPIRRLARDLGVALADVHGTGRGGEVTREDVLAHARQVSVFRNIETPDWPAEREQVVPVRHAAGSGVADVADTASDVAGAAGAVPGVSNTAGAASGAGSDAGPSAVAPDVSRGAGAGPDGAVGPDALRDEIVRVHGVRRSIARAMVSSAFTAPHVTVFVDVDATRTMEVVQRLKHSPSFADVKVSPLLVMAKAVIWAARRNPQANSSFDDERITIHHYVNLGIAAATPRGLLVPNIKDAQRLSLRELARALGDLTATARAGRTPPEDMQHGTITISNIGVFGVDAGTPILNPGEVAIVAMGAIRQKPWVVDGEVRPRYVTTVSASFDHRCVDGDVASRFTADVASVLEEPALLLDV</sequence>
<dbReference type="RefSeq" id="WP_158035549.1">
    <property type="nucleotide sequence ID" value="NZ_BAAAZV010000018.1"/>
</dbReference>
<dbReference type="Proteomes" id="UP000481339">
    <property type="component" value="Unassembled WGS sequence"/>
</dbReference>
<proteinExistence type="inferred from homology"/>
<dbReference type="Gene3D" id="4.10.320.10">
    <property type="entry name" value="E3-binding domain"/>
    <property type="match status" value="1"/>
</dbReference>
<dbReference type="InterPro" id="IPR001078">
    <property type="entry name" value="2-oxoacid_DH_actylTfrase"/>
</dbReference>
<feature type="domain" description="Peripheral subunit-binding (PSBD)" evidence="9">
    <location>
        <begin position="203"/>
        <end position="240"/>
    </location>
</feature>
<keyword evidence="11" id="KW-1185">Reference proteome</keyword>
<name>A0A7C8BPD1_9MICO</name>
<comment type="similarity">
    <text evidence="2 6">Belongs to the 2-oxoacid dehydrogenase family.</text>
</comment>
<dbReference type="SUPFAM" id="SSF47005">
    <property type="entry name" value="Peripheral subunit-binding domain of 2-oxo acid dehydrogenase complex"/>
    <property type="match status" value="1"/>
</dbReference>
<dbReference type="FunFam" id="3.30.559.10:FF:000007">
    <property type="entry name" value="Dihydrolipoamide acetyltransferase component of pyruvate dehydrogenase complex"/>
    <property type="match status" value="1"/>
</dbReference>
<evidence type="ECO:0000259" key="8">
    <source>
        <dbReference type="PROSITE" id="PS50968"/>
    </source>
</evidence>
<dbReference type="Pfam" id="PF02817">
    <property type="entry name" value="E3_binding"/>
    <property type="match status" value="1"/>
</dbReference>
<accession>A0A7C8BPD1</accession>
<comment type="cofactor">
    <cofactor evidence="1 6">
        <name>(R)-lipoate</name>
        <dbReference type="ChEBI" id="CHEBI:83088"/>
    </cofactor>
</comment>
<protein>
    <recommendedName>
        <fullName evidence="6">Dihydrolipoamide acetyltransferase component of pyruvate dehydrogenase complex</fullName>
        <ecNumber evidence="6">2.3.1.-</ecNumber>
    </recommendedName>
</protein>
<feature type="domain" description="Lipoyl-binding" evidence="8">
    <location>
        <begin position="2"/>
        <end position="77"/>
    </location>
</feature>
<dbReference type="SUPFAM" id="SSF51230">
    <property type="entry name" value="Single hybrid motif"/>
    <property type="match status" value="1"/>
</dbReference>
<dbReference type="Pfam" id="PF00198">
    <property type="entry name" value="2-oxoacid_dh"/>
    <property type="match status" value="1"/>
</dbReference>
<feature type="compositionally biased region" description="Basic residues" evidence="7">
    <location>
        <begin position="160"/>
        <end position="170"/>
    </location>
</feature>
<dbReference type="InterPro" id="IPR011053">
    <property type="entry name" value="Single_hybrid_motif"/>
</dbReference>
<dbReference type="InterPro" id="IPR004167">
    <property type="entry name" value="PSBD"/>
</dbReference>
<dbReference type="InterPro" id="IPR000089">
    <property type="entry name" value="Biotin_lipoyl"/>
</dbReference>
<dbReference type="Pfam" id="PF00364">
    <property type="entry name" value="Biotin_lipoyl"/>
    <property type="match status" value="1"/>
</dbReference>
<evidence type="ECO:0000259" key="9">
    <source>
        <dbReference type="PROSITE" id="PS51826"/>
    </source>
</evidence>
<feature type="region of interest" description="Disordered" evidence="7">
    <location>
        <begin position="296"/>
        <end position="329"/>
    </location>
</feature>
<gene>
    <name evidence="10" type="ORF">F8O02_01950</name>
</gene>
<dbReference type="EMBL" id="WBKA01000001">
    <property type="protein sequence ID" value="KAB1633711.1"/>
    <property type="molecule type" value="Genomic_DNA"/>
</dbReference>
<dbReference type="GO" id="GO:0031405">
    <property type="term" value="F:lipoic acid binding"/>
    <property type="evidence" value="ECO:0007669"/>
    <property type="project" value="TreeGrafter"/>
</dbReference>
<dbReference type="InterPro" id="IPR023213">
    <property type="entry name" value="CAT-like_dom_sf"/>
</dbReference>
<dbReference type="OrthoDB" id="9805770at2"/>
<dbReference type="CDD" id="cd06849">
    <property type="entry name" value="lipoyl_domain"/>
    <property type="match status" value="1"/>
</dbReference>
<reference evidence="10 11" key="1">
    <citation type="submission" date="2019-09" db="EMBL/GenBank/DDBJ databases">
        <title>Phylogeny of genus Pseudoclavibacter and closely related genus.</title>
        <authorList>
            <person name="Li Y."/>
        </authorList>
    </citation>
    <scope>NUCLEOTIDE SEQUENCE [LARGE SCALE GENOMIC DNA]</scope>
    <source>
        <strain evidence="10 11">JCM 16921</strain>
    </source>
</reference>
<evidence type="ECO:0000256" key="2">
    <source>
        <dbReference type="ARBA" id="ARBA00007317"/>
    </source>
</evidence>
<keyword evidence="4 6" id="KW-0450">Lipoyl</keyword>
<evidence type="ECO:0000256" key="7">
    <source>
        <dbReference type="SAM" id="MobiDB-lite"/>
    </source>
</evidence>
<dbReference type="PROSITE" id="PS00189">
    <property type="entry name" value="LIPOYL"/>
    <property type="match status" value="1"/>
</dbReference>
<dbReference type="InterPro" id="IPR036625">
    <property type="entry name" value="E3-bd_dom_sf"/>
</dbReference>
<dbReference type="PANTHER" id="PTHR43178">
    <property type="entry name" value="DIHYDROLIPOAMIDE ACETYLTRANSFERASE COMPONENT OF PYRUVATE DEHYDROGENASE COMPLEX"/>
    <property type="match status" value="1"/>
</dbReference>
<evidence type="ECO:0000256" key="4">
    <source>
        <dbReference type="ARBA" id="ARBA00022823"/>
    </source>
</evidence>
<dbReference type="GO" id="GO:0005737">
    <property type="term" value="C:cytoplasm"/>
    <property type="evidence" value="ECO:0007669"/>
    <property type="project" value="TreeGrafter"/>
</dbReference>
<dbReference type="AlphaFoldDB" id="A0A7C8BPD1"/>
<evidence type="ECO:0000313" key="11">
    <source>
        <dbReference type="Proteomes" id="UP000481339"/>
    </source>
</evidence>
<evidence type="ECO:0000256" key="6">
    <source>
        <dbReference type="RuleBase" id="RU003423"/>
    </source>
</evidence>
<keyword evidence="3 6" id="KW-0808">Transferase</keyword>
<comment type="caution">
    <text evidence="10">The sequence shown here is derived from an EMBL/GenBank/DDBJ whole genome shotgun (WGS) entry which is preliminary data.</text>
</comment>
<evidence type="ECO:0000256" key="3">
    <source>
        <dbReference type="ARBA" id="ARBA00022679"/>
    </source>
</evidence>
<keyword evidence="5 6" id="KW-0012">Acyltransferase</keyword>
<dbReference type="PROSITE" id="PS50968">
    <property type="entry name" value="BIOTINYL_LIPOYL"/>
    <property type="match status" value="1"/>
</dbReference>
<evidence type="ECO:0000256" key="1">
    <source>
        <dbReference type="ARBA" id="ARBA00001938"/>
    </source>
</evidence>
<organism evidence="10 11">
    <name type="scientific">Pseudoclavibacter caeni</name>
    <dbReference type="NCBI Taxonomy" id="908846"/>
    <lineage>
        <taxon>Bacteria</taxon>
        <taxon>Bacillati</taxon>
        <taxon>Actinomycetota</taxon>
        <taxon>Actinomycetes</taxon>
        <taxon>Micrococcales</taxon>
        <taxon>Microbacteriaceae</taxon>
        <taxon>Pseudoclavibacter</taxon>
    </lineage>
</organism>
<dbReference type="PANTHER" id="PTHR43178:SF5">
    <property type="entry name" value="LIPOAMIDE ACYLTRANSFERASE COMPONENT OF BRANCHED-CHAIN ALPHA-KETO ACID DEHYDROGENASE COMPLEX, MITOCHONDRIAL"/>
    <property type="match status" value="1"/>
</dbReference>
<dbReference type="InterPro" id="IPR003016">
    <property type="entry name" value="2-oxoA_DH_lipoyl-BS"/>
</dbReference>
<dbReference type="SUPFAM" id="SSF52777">
    <property type="entry name" value="CoA-dependent acyltransferases"/>
    <property type="match status" value="1"/>
</dbReference>
<evidence type="ECO:0000256" key="5">
    <source>
        <dbReference type="ARBA" id="ARBA00023315"/>
    </source>
</evidence>
<dbReference type="PROSITE" id="PS51826">
    <property type="entry name" value="PSBD"/>
    <property type="match status" value="1"/>
</dbReference>
<feature type="compositionally biased region" description="Low complexity" evidence="7">
    <location>
        <begin position="296"/>
        <end position="312"/>
    </location>
</feature>
<evidence type="ECO:0000313" key="10">
    <source>
        <dbReference type="EMBL" id="KAB1633711.1"/>
    </source>
</evidence>